<keyword evidence="1" id="KW-1133">Transmembrane helix</keyword>
<evidence type="ECO:0000313" key="4">
    <source>
        <dbReference type="Proteomes" id="UP000324575"/>
    </source>
</evidence>
<dbReference type="EMBL" id="SNRX01000001">
    <property type="protein sequence ID" value="KAA6303698.1"/>
    <property type="molecule type" value="Genomic_DNA"/>
</dbReference>
<feature type="chain" id="PRO_5024335468" evidence="2">
    <location>
        <begin position="32"/>
        <end position="861"/>
    </location>
</feature>
<gene>
    <name evidence="3" type="ORF">EZS26_000249</name>
</gene>
<accession>A0A5M8P5T5</accession>
<evidence type="ECO:0000256" key="2">
    <source>
        <dbReference type="SAM" id="SignalP"/>
    </source>
</evidence>
<evidence type="ECO:0000313" key="3">
    <source>
        <dbReference type="EMBL" id="KAA6303698.1"/>
    </source>
</evidence>
<protein>
    <submittedName>
        <fullName evidence="3">Uncharacterized protein</fullName>
    </submittedName>
</protein>
<dbReference type="InterPro" id="IPR011043">
    <property type="entry name" value="Gal_Oxase/kelch_b-propeller"/>
</dbReference>
<keyword evidence="2" id="KW-0732">Signal</keyword>
<dbReference type="Proteomes" id="UP000324575">
    <property type="component" value="Unassembled WGS sequence"/>
</dbReference>
<dbReference type="PANTHER" id="PTHR35807">
    <property type="entry name" value="TRANSCRIPTIONAL REGULATOR REDD-RELATED"/>
    <property type="match status" value="1"/>
</dbReference>
<feature type="transmembrane region" description="Helical" evidence="1">
    <location>
        <begin position="565"/>
        <end position="586"/>
    </location>
</feature>
<comment type="caution">
    <text evidence="3">The sequence shown here is derived from an EMBL/GenBank/DDBJ whole genome shotgun (WGS) entry which is preliminary data.</text>
</comment>
<proteinExistence type="predicted"/>
<dbReference type="PANTHER" id="PTHR35807:SF1">
    <property type="entry name" value="TRANSCRIPTIONAL REGULATOR REDD"/>
    <property type="match status" value="1"/>
</dbReference>
<dbReference type="AlphaFoldDB" id="A0A5M8P5T5"/>
<dbReference type="InterPro" id="IPR051677">
    <property type="entry name" value="AfsR-DnrI-RedD_regulator"/>
</dbReference>
<keyword evidence="1" id="KW-0812">Transmembrane</keyword>
<organism evidence="3 4">
    <name type="scientific">Candidatus Ordinivivax streblomastigis</name>
    <dbReference type="NCBI Taxonomy" id="2540710"/>
    <lineage>
        <taxon>Bacteria</taxon>
        <taxon>Pseudomonadati</taxon>
        <taxon>Bacteroidota</taxon>
        <taxon>Bacteroidia</taxon>
        <taxon>Bacteroidales</taxon>
        <taxon>Candidatus Ordinivivax</taxon>
    </lineage>
</organism>
<dbReference type="SUPFAM" id="SSF50965">
    <property type="entry name" value="Galactose oxidase, central domain"/>
    <property type="match status" value="1"/>
</dbReference>
<name>A0A5M8P5T5_9BACT</name>
<feature type="signal peptide" evidence="2">
    <location>
        <begin position="1"/>
        <end position="31"/>
    </location>
</feature>
<reference evidence="3 4" key="1">
    <citation type="submission" date="2019-03" db="EMBL/GenBank/DDBJ databases">
        <title>Single cell metagenomics reveals metabolic interactions within the superorganism composed of flagellate Streblomastix strix and complex community of Bacteroidetes bacteria on its surface.</title>
        <authorList>
            <person name="Treitli S.C."/>
            <person name="Kolisko M."/>
            <person name="Husnik F."/>
            <person name="Keeling P."/>
            <person name="Hampl V."/>
        </authorList>
    </citation>
    <scope>NUCLEOTIDE SEQUENCE [LARGE SCALE GENOMIC DNA]</scope>
    <source>
        <strain evidence="3">St1</strain>
    </source>
</reference>
<sequence length="861" mass="99158">MKSTYRKHKTTKEKINLFFLFFFLSLSLAFAQEPQYGLKFNSNGYEPEMRTSLDLSPDDSFSFHEGFSMSFDVKIDLKEIHPYGYVFRIIDKNENNIDLLVGNKDIVSFSFSIDDVVFNKTFGEIKLHPEQWLHVQLRMDIKTEELEIQIGKATQKWKHPGIKSFREIAIVFGKNNYPKTSAIDVPDMTIKDIKIDHQNTTLYYWKLSKYVPGGVYDEVKKHFAKCDNPNWILTQNTTWKKESTFTCDGNPYIAYNSDHNTVAVADRHFFYTFSLADRQLGKQTINKSLSYLPYANQMVYNPADSNYYAYNLLKEEDGREFAAFNPATGAWAETTAHNQYSDYWQHNRYFSAKNNQLYIFGGYGHIKYKKDVYMYDVSTNSWLKKAIKGDGIEPRYLSGLGVINENKLLLFGGYGSKTGNQELFPQHYYDAYIIEMETMKSKKLWTLETPAENFVVSNSLVVDTANNCFYALCYPFTKFNTTIMLYKFSLTEPKYEILADTILLGFKDVGSYVDLFFDKASNKLIAVTSSSVSAESIATVSIYSLSYPPLSKTNLYQPDQSESRMLWIGCVFALIFLVLLVVILFYRKGKRKKFAAHNPSVELAEDVETISGIKTIKSIRKQAIFLFGGFRVVDKEGHDLAAEFKPLVKSLFLLILLNTIKNGRGISFVKLKEILWFDMNEESANNNRGVALSKIRKILENVGEVQFSKQDSYWSVEFGKEIYCDYYEALVLIRKIKESKNINIDDIKRLLSILSEGELLPNIQIEWVDAIKSEFSDELVNLFMDLIHQKEIIFSDATYIDIANTLFIHDPLNEDALKLKCSVLVKTGKNGLAKNTYTAFVKEYAAWFGTDYKYSFSQIIS</sequence>
<dbReference type="GO" id="GO:0003677">
    <property type="term" value="F:DNA binding"/>
    <property type="evidence" value="ECO:0007669"/>
    <property type="project" value="TreeGrafter"/>
</dbReference>
<evidence type="ECO:0000256" key="1">
    <source>
        <dbReference type="SAM" id="Phobius"/>
    </source>
</evidence>
<keyword evidence="1" id="KW-0472">Membrane</keyword>
<dbReference type="Pfam" id="PF24681">
    <property type="entry name" value="Kelch_KLHDC2_KLHL20_DRC7"/>
    <property type="match status" value="1"/>
</dbReference>
<dbReference type="Gene3D" id="2.120.10.80">
    <property type="entry name" value="Kelch-type beta propeller"/>
    <property type="match status" value="1"/>
</dbReference>
<dbReference type="GO" id="GO:0006355">
    <property type="term" value="P:regulation of DNA-templated transcription"/>
    <property type="evidence" value="ECO:0007669"/>
    <property type="project" value="TreeGrafter"/>
</dbReference>
<dbReference type="InterPro" id="IPR015915">
    <property type="entry name" value="Kelch-typ_b-propeller"/>
</dbReference>